<evidence type="ECO:0000313" key="8">
    <source>
        <dbReference type="EMBL" id="KZS98413.1"/>
    </source>
</evidence>
<reference evidence="8 9" key="1">
    <citation type="journal article" date="2016" name="Mol. Biol. Evol.">
        <title>Comparative Genomics of Early-Diverging Mushroom-Forming Fungi Provides Insights into the Origins of Lignocellulose Decay Capabilities.</title>
        <authorList>
            <person name="Nagy L.G."/>
            <person name="Riley R."/>
            <person name="Tritt A."/>
            <person name="Adam C."/>
            <person name="Daum C."/>
            <person name="Floudas D."/>
            <person name="Sun H."/>
            <person name="Yadav J.S."/>
            <person name="Pangilinan J."/>
            <person name="Larsson K.H."/>
            <person name="Matsuura K."/>
            <person name="Barry K."/>
            <person name="Labutti K."/>
            <person name="Kuo R."/>
            <person name="Ohm R.A."/>
            <person name="Bhattacharya S.S."/>
            <person name="Shirouzu T."/>
            <person name="Yoshinaga Y."/>
            <person name="Martin F.M."/>
            <person name="Grigoriev I.V."/>
            <person name="Hibbett D.S."/>
        </authorList>
    </citation>
    <scope>NUCLEOTIDE SEQUENCE [LARGE SCALE GENOMIC DNA]</scope>
    <source>
        <strain evidence="8 9">HHB9708</strain>
    </source>
</reference>
<keyword evidence="9" id="KW-1185">Reference proteome</keyword>
<feature type="compositionally biased region" description="Basic and acidic residues" evidence="6">
    <location>
        <begin position="549"/>
        <end position="558"/>
    </location>
</feature>
<evidence type="ECO:0000256" key="7">
    <source>
        <dbReference type="SAM" id="Phobius"/>
    </source>
</evidence>
<keyword evidence="4 7" id="KW-1133">Transmembrane helix</keyword>
<comment type="similarity">
    <text evidence="2">Belongs to the TAPT1 family.</text>
</comment>
<evidence type="ECO:0000313" key="9">
    <source>
        <dbReference type="Proteomes" id="UP000076722"/>
    </source>
</evidence>
<evidence type="ECO:0000256" key="1">
    <source>
        <dbReference type="ARBA" id="ARBA00004141"/>
    </source>
</evidence>
<dbReference type="OrthoDB" id="29023at2759"/>
<evidence type="ECO:0000256" key="5">
    <source>
        <dbReference type="ARBA" id="ARBA00023136"/>
    </source>
</evidence>
<evidence type="ECO:0000256" key="4">
    <source>
        <dbReference type="ARBA" id="ARBA00022989"/>
    </source>
</evidence>
<feature type="region of interest" description="Disordered" evidence="6">
    <location>
        <begin position="1"/>
        <end position="32"/>
    </location>
</feature>
<dbReference type="STRING" id="1314777.A0A165A2W6"/>
<dbReference type="InterPro" id="IPR008010">
    <property type="entry name" value="Tatp1"/>
</dbReference>
<comment type="subcellular location">
    <subcellularLocation>
        <location evidence="1">Membrane</location>
        <topology evidence="1">Multi-pass membrane protein</topology>
    </subcellularLocation>
</comment>
<sequence>MPSNALQKSKRKSSKTKSSKSDSGSVHNLQLDSYFPSLPSPLPLKSTLTYSSLPPSPIPGSPVPSDRDAEPHHVFSLWDYLKAELLSSDYDAHQEYKWERVSNFLSVPFAVEKTVLFGAILCLDSFLYMFTILPIRFLLALTRLSTRLFSNKPLPLATTQKADIIRFLLFLVPIALLFPHVDVSKIYHTIRGQETIKLYVIFNALEIADRLLISFGQDLLDSLFSRSTLVQLPRHISLLPLRLGPVVLLLLALIYTICHSLVLVYQLTSLNVAINSYDHSLLTLLVSNQFVEIKGSVFKKFEKDNLFQITCADIVERFQLALMLMIIAFRNLVELAGSEFDGSVLPQSFRWLHGNSITWTILSPVMTVLLSEMLVDWLKHAFITKFNHIRPSVYERYNDVLCRDLVTSPAFTRRGSQKNPSVDHSPLVARRLGFASLPLAVIIVLVTCQAVPFIAPPSSQNWSTLSASAWITTALKWFVLCAAFWFCLVVIKIILGIQLMNYAASRAPGMQTREVEDVVNDYGREPIGESKQEQASLYHRDLKNLLNREDNTSEKENIRPAPGGGGKGKVRLEDLTRFTMTKRIW</sequence>
<dbReference type="PANTHER" id="PTHR13317:SF4">
    <property type="entry name" value="TRANSMEMBRANE ANTERIOR POSTERIOR TRANSFORMATION PROTEIN 1 HOMOLOG"/>
    <property type="match status" value="1"/>
</dbReference>
<protein>
    <submittedName>
        <fullName evidence="8">DUF747-domain-containing protein</fullName>
    </submittedName>
</protein>
<keyword evidence="3 7" id="KW-0812">Transmembrane</keyword>
<dbReference type="Pfam" id="PF05346">
    <property type="entry name" value="DUF747"/>
    <property type="match status" value="1"/>
</dbReference>
<feature type="compositionally biased region" description="Basic residues" evidence="6">
    <location>
        <begin position="8"/>
        <end position="18"/>
    </location>
</feature>
<accession>A0A165A2W6</accession>
<dbReference type="PANTHER" id="PTHR13317">
    <property type="entry name" value="TRANSMEMBRANE ANTERIOR POSTERIOR TRANSFORMATION PROTEIN 1 HOMOLOG"/>
    <property type="match status" value="1"/>
</dbReference>
<proteinExistence type="inferred from homology"/>
<feature type="transmembrane region" description="Helical" evidence="7">
    <location>
        <begin position="434"/>
        <end position="455"/>
    </location>
</feature>
<feature type="transmembrane region" description="Helical" evidence="7">
    <location>
        <begin position="164"/>
        <end position="181"/>
    </location>
</feature>
<feature type="region of interest" description="Disordered" evidence="6">
    <location>
        <begin position="549"/>
        <end position="569"/>
    </location>
</feature>
<keyword evidence="5 7" id="KW-0472">Membrane</keyword>
<dbReference type="AlphaFoldDB" id="A0A165A2W6"/>
<evidence type="ECO:0000256" key="3">
    <source>
        <dbReference type="ARBA" id="ARBA00022692"/>
    </source>
</evidence>
<evidence type="ECO:0000256" key="6">
    <source>
        <dbReference type="SAM" id="MobiDB-lite"/>
    </source>
</evidence>
<feature type="transmembrane region" description="Helical" evidence="7">
    <location>
        <begin position="475"/>
        <end position="497"/>
    </location>
</feature>
<gene>
    <name evidence="8" type="ORF">SISNIDRAFT_435506</name>
</gene>
<dbReference type="EMBL" id="KV419395">
    <property type="protein sequence ID" value="KZS98413.1"/>
    <property type="molecule type" value="Genomic_DNA"/>
</dbReference>
<dbReference type="GO" id="GO:0005789">
    <property type="term" value="C:endoplasmic reticulum membrane"/>
    <property type="evidence" value="ECO:0007669"/>
    <property type="project" value="TreeGrafter"/>
</dbReference>
<feature type="transmembrane region" description="Helical" evidence="7">
    <location>
        <begin position="115"/>
        <end position="144"/>
    </location>
</feature>
<feature type="transmembrane region" description="Helical" evidence="7">
    <location>
        <begin position="243"/>
        <end position="267"/>
    </location>
</feature>
<name>A0A165A2W6_9AGAM</name>
<organism evidence="8 9">
    <name type="scientific">Sistotremastrum niveocremeum HHB9708</name>
    <dbReference type="NCBI Taxonomy" id="1314777"/>
    <lineage>
        <taxon>Eukaryota</taxon>
        <taxon>Fungi</taxon>
        <taxon>Dikarya</taxon>
        <taxon>Basidiomycota</taxon>
        <taxon>Agaricomycotina</taxon>
        <taxon>Agaricomycetes</taxon>
        <taxon>Sistotremastrales</taxon>
        <taxon>Sistotremastraceae</taxon>
        <taxon>Sertulicium</taxon>
        <taxon>Sertulicium niveocremeum</taxon>
    </lineage>
</organism>
<evidence type="ECO:0000256" key="2">
    <source>
        <dbReference type="ARBA" id="ARBA00008803"/>
    </source>
</evidence>
<dbReference type="Proteomes" id="UP000076722">
    <property type="component" value="Unassembled WGS sequence"/>
</dbReference>